<evidence type="ECO:0000313" key="2">
    <source>
        <dbReference type="EMBL" id="RZU45313.1"/>
    </source>
</evidence>
<accession>A0A4Q7Z6E4</accession>
<dbReference type="RefSeq" id="WP_130413519.1">
    <property type="nucleotide sequence ID" value="NZ_SHKX01000012.1"/>
</dbReference>
<protein>
    <submittedName>
        <fullName evidence="2">Putative membrane protein DUF2069</fullName>
    </submittedName>
</protein>
<dbReference type="Proteomes" id="UP000292423">
    <property type="component" value="Unassembled WGS sequence"/>
</dbReference>
<keyword evidence="1" id="KW-1133">Transmembrane helix</keyword>
<keyword evidence="1" id="KW-0812">Transmembrane</keyword>
<reference evidence="2 3" key="1">
    <citation type="submission" date="2019-02" db="EMBL/GenBank/DDBJ databases">
        <title>Genomic Encyclopedia of Type Strains, Phase IV (KMG-IV): sequencing the most valuable type-strain genomes for metagenomic binning, comparative biology and taxonomic classification.</title>
        <authorList>
            <person name="Goeker M."/>
        </authorList>
    </citation>
    <scope>NUCLEOTIDE SEQUENCE [LARGE SCALE GENOMIC DNA]</scope>
    <source>
        <strain evidence="2 3">DSM 105135</strain>
    </source>
</reference>
<dbReference type="OrthoDB" id="9921796at2"/>
<evidence type="ECO:0000313" key="3">
    <source>
        <dbReference type="Proteomes" id="UP000292423"/>
    </source>
</evidence>
<feature type="transmembrane region" description="Helical" evidence="1">
    <location>
        <begin position="60"/>
        <end position="79"/>
    </location>
</feature>
<evidence type="ECO:0000256" key="1">
    <source>
        <dbReference type="SAM" id="Phobius"/>
    </source>
</evidence>
<comment type="caution">
    <text evidence="2">The sequence shown here is derived from an EMBL/GenBank/DDBJ whole genome shotgun (WGS) entry which is preliminary data.</text>
</comment>
<dbReference type="Pfam" id="PF09842">
    <property type="entry name" value="DUF2069"/>
    <property type="match status" value="1"/>
</dbReference>
<dbReference type="AlphaFoldDB" id="A0A4Q7Z6E4"/>
<keyword evidence="3" id="KW-1185">Reference proteome</keyword>
<organism evidence="2 3">
    <name type="scientific">Fluviicoccus keumensis</name>
    <dbReference type="NCBI Taxonomy" id="1435465"/>
    <lineage>
        <taxon>Bacteria</taxon>
        <taxon>Pseudomonadati</taxon>
        <taxon>Pseudomonadota</taxon>
        <taxon>Gammaproteobacteria</taxon>
        <taxon>Moraxellales</taxon>
        <taxon>Moraxellaceae</taxon>
        <taxon>Fluviicoccus</taxon>
    </lineage>
</organism>
<keyword evidence="1" id="KW-0472">Membrane</keyword>
<feature type="transmembrane region" description="Helical" evidence="1">
    <location>
        <begin position="33"/>
        <end position="53"/>
    </location>
</feature>
<feature type="transmembrane region" description="Helical" evidence="1">
    <location>
        <begin position="85"/>
        <end position="104"/>
    </location>
</feature>
<name>A0A4Q7Z6E4_9GAMM</name>
<gene>
    <name evidence="2" type="ORF">EV700_2132</name>
</gene>
<sequence>MIPKLVFPLYAVTLLWLVGDTFAFRPTGVDWLTVTLVALLKILPALFFLPMVARRDPGKLLTFSVVLLFYTAYATMLCFKPGIEGWSGMAGTALITALMVVSSLEVKRQGKLRKLQEAQS</sequence>
<proteinExistence type="predicted"/>
<dbReference type="InterPro" id="IPR018643">
    <property type="entry name" value="DUF2069_membrane"/>
</dbReference>
<dbReference type="EMBL" id="SHKX01000012">
    <property type="protein sequence ID" value="RZU45313.1"/>
    <property type="molecule type" value="Genomic_DNA"/>
</dbReference>